<dbReference type="AlphaFoldDB" id="A0A7I7RY26"/>
<sequence>MAGGAGVAHAEGPDASSDSTGQSSPDTSTGSTGATAGTAETSTDTGATDTDTPSTDETSTDDETDPPSNVPTMQLGNGRDADRPVEDEPKTLPELVVGIPEKVVSALAPKGPGGSDSNSPANRGGTKPAEAPRIVATHGAAVKDVVDESDATVPKAIVTTVVATGGTLPAAAPVSTNVVAISPVSPTQAKPAPANPIAMVVGHVLSALGISPTAGTGDAPVAPFPIVQAALQLVHREIERFIWGVTHIFPQGPSVTIPTNAVPSTAVGVPSPTDDVATPYGDIGKWMLEPNGQIADYGGLPYGGRTVLEPVNVIIVDPTSSSAAESTAKLNCAMFWSGFPGQPFHSTGFRGAIDDILYGQQPTGPLLGFSDNFFLFPNNHGRIFGPDPVETAEGYVWSGAFSTEEFVIYEFLPRHAYVSSNVARNALAKRLIASGKATYGGMVPLNNAYNTATMTTGDHDGYAVVVVLK</sequence>
<evidence type="ECO:0000313" key="2">
    <source>
        <dbReference type="EMBL" id="BBY49532.1"/>
    </source>
</evidence>
<evidence type="ECO:0000256" key="1">
    <source>
        <dbReference type="SAM" id="MobiDB-lite"/>
    </source>
</evidence>
<feature type="region of interest" description="Disordered" evidence="1">
    <location>
        <begin position="1"/>
        <end position="131"/>
    </location>
</feature>
<dbReference type="KEGG" id="marz:MARA_30000"/>
<protein>
    <submittedName>
        <fullName evidence="2">Uncharacterized protein</fullName>
    </submittedName>
</protein>
<dbReference type="Proteomes" id="UP000467428">
    <property type="component" value="Chromosome"/>
</dbReference>
<feature type="compositionally biased region" description="Low complexity" evidence="1">
    <location>
        <begin position="13"/>
        <end position="57"/>
    </location>
</feature>
<organism evidence="2 3">
    <name type="scientific">Mycolicibacterium arabiense</name>
    <dbReference type="NCBI Taxonomy" id="1286181"/>
    <lineage>
        <taxon>Bacteria</taxon>
        <taxon>Bacillati</taxon>
        <taxon>Actinomycetota</taxon>
        <taxon>Actinomycetes</taxon>
        <taxon>Mycobacteriales</taxon>
        <taxon>Mycobacteriaceae</taxon>
        <taxon>Mycolicibacterium</taxon>
    </lineage>
</organism>
<keyword evidence="3" id="KW-1185">Reference proteome</keyword>
<name>A0A7I7RY26_9MYCO</name>
<proteinExistence type="predicted"/>
<feature type="compositionally biased region" description="Basic and acidic residues" evidence="1">
    <location>
        <begin position="79"/>
        <end position="91"/>
    </location>
</feature>
<geneLocation type="plasmid" evidence="3">
    <name>pjcm18538 dna</name>
</geneLocation>
<gene>
    <name evidence="2" type="ORF">MARA_30000</name>
</gene>
<accession>A0A7I7RY26</accession>
<dbReference type="EMBL" id="AP022593">
    <property type="protein sequence ID" value="BBY49532.1"/>
    <property type="molecule type" value="Genomic_DNA"/>
</dbReference>
<reference evidence="2 3" key="1">
    <citation type="journal article" date="2019" name="Emerg. Microbes Infect.">
        <title>Comprehensive subspecies identification of 175 nontuberculous mycobacteria species based on 7547 genomic profiles.</title>
        <authorList>
            <person name="Matsumoto Y."/>
            <person name="Kinjo T."/>
            <person name="Motooka D."/>
            <person name="Nabeya D."/>
            <person name="Jung N."/>
            <person name="Uechi K."/>
            <person name="Horii T."/>
            <person name="Iida T."/>
            <person name="Fujita J."/>
            <person name="Nakamura S."/>
        </authorList>
    </citation>
    <scope>NUCLEOTIDE SEQUENCE [LARGE SCALE GENOMIC DNA]</scope>
    <source>
        <strain evidence="2 3">JCM 18538</strain>
    </source>
</reference>
<evidence type="ECO:0000313" key="3">
    <source>
        <dbReference type="Proteomes" id="UP000467428"/>
    </source>
</evidence>